<evidence type="ECO:0000256" key="1">
    <source>
        <dbReference type="SAM" id="Phobius"/>
    </source>
</evidence>
<dbReference type="GO" id="GO:0006666">
    <property type="term" value="P:3-keto-sphinganine metabolic process"/>
    <property type="evidence" value="ECO:0007669"/>
    <property type="project" value="TreeGrafter"/>
</dbReference>
<keyword evidence="1" id="KW-1133">Transmembrane helix</keyword>
<feature type="transmembrane region" description="Helical" evidence="1">
    <location>
        <begin position="105"/>
        <end position="127"/>
    </location>
</feature>
<dbReference type="GO" id="GO:0030148">
    <property type="term" value="P:sphingolipid biosynthetic process"/>
    <property type="evidence" value="ECO:0007669"/>
    <property type="project" value="TreeGrafter"/>
</dbReference>
<evidence type="ECO:0000313" key="2">
    <source>
        <dbReference type="EMBL" id="RCN39920.1"/>
    </source>
</evidence>
<evidence type="ECO:0000313" key="3">
    <source>
        <dbReference type="Proteomes" id="UP000252519"/>
    </source>
</evidence>
<dbReference type="Proteomes" id="UP000252519">
    <property type="component" value="Unassembled WGS sequence"/>
</dbReference>
<comment type="caution">
    <text evidence="2">The sequence shown here is derived from an EMBL/GenBank/DDBJ whole genome shotgun (WGS) entry which is preliminary data.</text>
</comment>
<dbReference type="AlphaFoldDB" id="A0A368GA91"/>
<name>A0A368GA91_ANCCA</name>
<gene>
    <name evidence="2" type="ORF">ANCCAN_14140</name>
</gene>
<keyword evidence="1" id="KW-0472">Membrane</keyword>
<keyword evidence="1" id="KW-0812">Transmembrane</keyword>
<dbReference type="STRING" id="29170.A0A368GA91"/>
<dbReference type="GO" id="GO:0005789">
    <property type="term" value="C:endoplasmic reticulum membrane"/>
    <property type="evidence" value="ECO:0007669"/>
    <property type="project" value="TreeGrafter"/>
</dbReference>
<keyword evidence="3" id="KW-1185">Reference proteome</keyword>
<dbReference type="GO" id="GO:0047560">
    <property type="term" value="F:3-dehydrosphinganine reductase activity"/>
    <property type="evidence" value="ECO:0007669"/>
    <property type="project" value="TreeGrafter"/>
</dbReference>
<sequence>MTSYMIFLACIIKSSMEASDRSVRALKQRNLFFASTHPFKVEAAMMPEETRLISDTAGLFSPEEVAEAHVKSIENGHYATSIGLDGWMLSVLTAGASPERSMLKVLAQIMLAGLFRGIILMYTGYFYGIVKKCYKRRAAEAVEQQRSVITTENAKKSL</sequence>
<dbReference type="OrthoDB" id="37659at2759"/>
<organism evidence="2 3">
    <name type="scientific">Ancylostoma caninum</name>
    <name type="common">Dog hookworm</name>
    <dbReference type="NCBI Taxonomy" id="29170"/>
    <lineage>
        <taxon>Eukaryota</taxon>
        <taxon>Metazoa</taxon>
        <taxon>Ecdysozoa</taxon>
        <taxon>Nematoda</taxon>
        <taxon>Chromadorea</taxon>
        <taxon>Rhabditida</taxon>
        <taxon>Rhabditina</taxon>
        <taxon>Rhabditomorpha</taxon>
        <taxon>Strongyloidea</taxon>
        <taxon>Ancylostomatidae</taxon>
        <taxon>Ancylostomatinae</taxon>
        <taxon>Ancylostoma</taxon>
    </lineage>
</organism>
<reference evidence="2 3" key="1">
    <citation type="submission" date="2014-10" db="EMBL/GenBank/DDBJ databases">
        <title>Draft genome of the hookworm Ancylostoma caninum.</title>
        <authorList>
            <person name="Mitreva M."/>
        </authorList>
    </citation>
    <scope>NUCLEOTIDE SEQUENCE [LARGE SCALE GENOMIC DNA]</scope>
    <source>
        <strain evidence="2 3">Baltimore</strain>
    </source>
</reference>
<dbReference type="PANTHER" id="PTHR43550:SF3">
    <property type="entry name" value="3-KETODIHYDROSPHINGOSINE REDUCTASE"/>
    <property type="match status" value="1"/>
</dbReference>
<dbReference type="PANTHER" id="PTHR43550">
    <property type="entry name" value="3-KETODIHYDROSPHINGOSINE REDUCTASE"/>
    <property type="match status" value="1"/>
</dbReference>
<evidence type="ECO:0008006" key="4">
    <source>
        <dbReference type="Google" id="ProtNLM"/>
    </source>
</evidence>
<accession>A0A368GA91</accession>
<proteinExistence type="predicted"/>
<protein>
    <recommendedName>
        <fullName evidence="4">3-ketodihydrosphingosine reductase domain protein</fullName>
    </recommendedName>
</protein>
<dbReference type="EMBL" id="JOJR01000313">
    <property type="protein sequence ID" value="RCN39920.1"/>
    <property type="molecule type" value="Genomic_DNA"/>
</dbReference>